<name>A0A0J7BE50_COCIT</name>
<dbReference type="CDD" id="cd00155">
    <property type="entry name" value="RasGEF"/>
    <property type="match status" value="1"/>
</dbReference>
<dbReference type="CDD" id="cd06224">
    <property type="entry name" value="REM"/>
    <property type="match status" value="1"/>
</dbReference>
<dbReference type="InterPro" id="IPR023578">
    <property type="entry name" value="Ras_GEF_dom_sf"/>
</dbReference>
<dbReference type="Pfam" id="PF00617">
    <property type="entry name" value="RasGEF"/>
    <property type="match status" value="1"/>
</dbReference>
<evidence type="ECO:0000313" key="9">
    <source>
        <dbReference type="EMBL" id="KMP08432.1"/>
    </source>
</evidence>
<evidence type="ECO:0000259" key="8">
    <source>
        <dbReference type="PROSITE" id="PS50212"/>
    </source>
</evidence>
<dbReference type="GO" id="GO:0005085">
    <property type="term" value="F:guanyl-nucleotide exchange factor activity"/>
    <property type="evidence" value="ECO:0007669"/>
    <property type="project" value="UniProtKB-KW"/>
</dbReference>
<dbReference type="InterPro" id="IPR001895">
    <property type="entry name" value="RASGEF_cat_dom"/>
</dbReference>
<feature type="region of interest" description="Disordered" evidence="5">
    <location>
        <begin position="646"/>
        <end position="722"/>
    </location>
</feature>
<feature type="compositionally biased region" description="Polar residues" evidence="5">
    <location>
        <begin position="544"/>
        <end position="554"/>
    </location>
</feature>
<feature type="domain" description="SH3" evidence="6">
    <location>
        <begin position="70"/>
        <end position="136"/>
    </location>
</feature>
<dbReference type="Gene3D" id="2.30.30.40">
    <property type="entry name" value="SH3 Domains"/>
    <property type="match status" value="1"/>
</dbReference>
<sequence>MEPHPEYIAPLNISNGKAQSQFRNGSFSTRIASNQRLFSALKTQLRMTPPLTPHSSREDMVDRSNSERSAFPNYLRAFYPFHPGAPISSATVTLPLDQGDLVLVHSVHTNGWADGTLLDTGARGWLPTNYCEAYDQQLMRPLLKALMDFWDVIRAGSCATLHQFGNQDYMRGIIAGVRFLLEKSECLKREDELVQKLVGLRRNRKALLSDLSSLAKMAKNLRDIANGAPLDDSLDSIFDQMLLKAFKIVTRGVRFLDVWNEEVGLSRVMAELSPSDSIARMYDEPLTPPVESSFSISSSAWGSTQSSTPESSISAASRMETRSRINGSFISRAASQLSYNEPNQRRHSPIQTKRSSVSHRISYTATSSTSRNPNLASERLNVAIDDFLGVLGSFIGLHLHSRSSTELIVTTQQAVQSCRVLLSVVEEVWEHDLHRSEALEEAKDTMYERITELVHAARDAFRPANGNEDETIFMPDEGKRLVDAATVCVRGAGDCVAKARQVLEQVGDFEIEAAAIGLGISTPDVDKTDTTTDDFGGALDTETPPKTESLSGNDNKSEIKERSTRLPPPLQIPSGSLSTLSLTPSLTTDGGTTPSPSFITTAVETPTSTLDEPFSAALSSFSDLNDSLIPSTDLKESQDLDLYLHTKSQEPESQNEPTRGVTSAESERTCVNNIDDTETADGTDDSTRVSTPVDDSQPPPPPLKDDVASLHHSGGEDAEESEECILEKTYAHELMFKDGQVIGGSLRALIEKLTAHESTPDAMFVSTFYLTFRHFASPVEFAEALIDRYDYIGDNSNAGGPVRLRVSNIFKGWLEAHWRHDCDDVALPCILNFARSKLLVSLPTAGRRLVELVEKVSDLHGPLVPRLVSSMGKTNTSIAQYINPDQPLPSPIISKSQMNLLKQWRNGGQSITILDFDPMELARQLTLKESRIFCSILPEELLGTEWMKKTGSLAVNVRAMSTLSTDLANLVADCILQLDEPKKRALVIKQWVKIASKCLELNNYDSLMAIICSLNSSTISRLKRTWELVSQKTKNILETLREIVDVSRNYAVLRHRIQNHVPPCLPFVGTYLTDLTFVDHGNQDTRTLTADSGSIEVINFDKHMKTAKIISELQRFQIPYRLTEVPELQTWIQDQLVRVRSAGEKGFQNYYRRSLILEPRERSTPRNSPGDANAFSLFSRENAKEKFDFLAWTQSSKIKAAVS</sequence>
<dbReference type="EMBL" id="DS028097">
    <property type="protein sequence ID" value="KMP08432.1"/>
    <property type="molecule type" value="Genomic_DNA"/>
</dbReference>
<dbReference type="InterPro" id="IPR000651">
    <property type="entry name" value="Ras-like_Gua-exchang_fac_N"/>
</dbReference>
<proteinExistence type="predicted"/>
<dbReference type="SMART" id="SM00326">
    <property type="entry name" value="SH3"/>
    <property type="match status" value="1"/>
</dbReference>
<dbReference type="PROSITE" id="PS50002">
    <property type="entry name" value="SH3"/>
    <property type="match status" value="1"/>
</dbReference>
<evidence type="ECO:0000256" key="3">
    <source>
        <dbReference type="PROSITE-ProRule" id="PRU00168"/>
    </source>
</evidence>
<evidence type="ECO:0000259" key="6">
    <source>
        <dbReference type="PROSITE" id="PS50002"/>
    </source>
</evidence>
<dbReference type="InterPro" id="IPR001452">
    <property type="entry name" value="SH3_domain"/>
</dbReference>
<evidence type="ECO:0000256" key="2">
    <source>
        <dbReference type="ARBA" id="ARBA00022658"/>
    </source>
</evidence>
<evidence type="ECO:0000259" key="7">
    <source>
        <dbReference type="PROSITE" id="PS50009"/>
    </source>
</evidence>
<feature type="compositionally biased region" description="Low complexity" evidence="5">
    <location>
        <begin position="573"/>
        <end position="597"/>
    </location>
</feature>
<reference evidence="10" key="1">
    <citation type="journal article" date="2010" name="Genome Res.">
        <title>Population genomic sequencing of Coccidioides fungi reveals recent hybridization and transposon control.</title>
        <authorList>
            <person name="Neafsey D.E."/>
            <person name="Barker B.M."/>
            <person name="Sharpton T.J."/>
            <person name="Stajich J.E."/>
            <person name="Park D.J."/>
            <person name="Whiston E."/>
            <person name="Hung C.-Y."/>
            <person name="McMahan C."/>
            <person name="White J."/>
            <person name="Sykes S."/>
            <person name="Heiman D."/>
            <person name="Young S."/>
            <person name="Zeng Q."/>
            <person name="Abouelleil A."/>
            <person name="Aftuck L."/>
            <person name="Bessette D."/>
            <person name="Brown A."/>
            <person name="FitzGerald M."/>
            <person name="Lui A."/>
            <person name="Macdonald J.P."/>
            <person name="Priest M."/>
            <person name="Orbach M.J."/>
            <person name="Galgiani J.N."/>
            <person name="Kirkland T.N."/>
            <person name="Cole G.T."/>
            <person name="Birren B.W."/>
            <person name="Henn M.R."/>
            <person name="Taylor J.W."/>
            <person name="Rounsley S.D."/>
        </authorList>
    </citation>
    <scope>NUCLEOTIDE SEQUENCE [LARGE SCALE GENOMIC DNA]</scope>
    <source>
        <strain evidence="10">RMSCC 2394</strain>
    </source>
</reference>
<feature type="domain" description="Ras-GEF" evidence="7">
    <location>
        <begin position="917"/>
        <end position="1160"/>
    </location>
</feature>
<dbReference type="SMART" id="SM00147">
    <property type="entry name" value="RasGEF"/>
    <property type="match status" value="1"/>
</dbReference>
<dbReference type="PANTHER" id="PTHR23113:SF354">
    <property type="entry name" value="BUD SITE SELECTION PROTEIN 5"/>
    <property type="match status" value="1"/>
</dbReference>
<evidence type="ECO:0000256" key="1">
    <source>
        <dbReference type="ARBA" id="ARBA00022443"/>
    </source>
</evidence>
<dbReference type="GO" id="GO:0007265">
    <property type="term" value="P:Ras protein signal transduction"/>
    <property type="evidence" value="ECO:0007669"/>
    <property type="project" value="TreeGrafter"/>
</dbReference>
<feature type="compositionally biased region" description="Acidic residues" evidence="5">
    <location>
        <begin position="675"/>
        <end position="684"/>
    </location>
</feature>
<dbReference type="STRING" id="404692.A0A0J7BE50"/>
<feature type="region of interest" description="Disordered" evidence="5">
    <location>
        <begin position="521"/>
        <end position="600"/>
    </location>
</feature>
<dbReference type="GO" id="GO:0005886">
    <property type="term" value="C:plasma membrane"/>
    <property type="evidence" value="ECO:0007669"/>
    <property type="project" value="TreeGrafter"/>
</dbReference>
<feature type="compositionally biased region" description="Polar residues" evidence="5">
    <location>
        <begin position="349"/>
        <end position="372"/>
    </location>
</feature>
<dbReference type="InterPro" id="IPR036028">
    <property type="entry name" value="SH3-like_dom_sf"/>
</dbReference>
<dbReference type="SUPFAM" id="SSF50044">
    <property type="entry name" value="SH3-domain"/>
    <property type="match status" value="1"/>
</dbReference>
<dbReference type="PROSITE" id="PS50212">
    <property type="entry name" value="RASGEF_NTER"/>
    <property type="match status" value="1"/>
</dbReference>
<dbReference type="Pfam" id="PF00618">
    <property type="entry name" value="RasGEF_N"/>
    <property type="match status" value="1"/>
</dbReference>
<dbReference type="Proteomes" id="UP000054565">
    <property type="component" value="Unassembled WGS sequence"/>
</dbReference>
<feature type="compositionally biased region" description="Basic and acidic residues" evidence="5">
    <location>
        <begin position="703"/>
        <end position="715"/>
    </location>
</feature>
<feature type="compositionally biased region" description="Polar residues" evidence="5">
    <location>
        <begin position="651"/>
        <end position="674"/>
    </location>
</feature>
<keyword evidence="1 4" id="KW-0728">SH3 domain</keyword>
<gene>
    <name evidence="9" type="ORF">CIRG_08113</name>
</gene>
<dbReference type="PROSITE" id="PS50009">
    <property type="entry name" value="RASGEF_CAT"/>
    <property type="match status" value="1"/>
</dbReference>
<dbReference type="SUPFAM" id="SSF48366">
    <property type="entry name" value="Ras GEF"/>
    <property type="match status" value="1"/>
</dbReference>
<evidence type="ECO:0000313" key="10">
    <source>
        <dbReference type="Proteomes" id="UP000054565"/>
    </source>
</evidence>
<dbReference type="Gene3D" id="1.20.870.10">
    <property type="entry name" value="Son of sevenless (SoS) protein Chain: S domain 1"/>
    <property type="match status" value="1"/>
</dbReference>
<dbReference type="AlphaFoldDB" id="A0A0J7BE50"/>
<organism evidence="9 10">
    <name type="scientific">Coccidioides immitis RMSCC 2394</name>
    <dbReference type="NCBI Taxonomy" id="404692"/>
    <lineage>
        <taxon>Eukaryota</taxon>
        <taxon>Fungi</taxon>
        <taxon>Dikarya</taxon>
        <taxon>Ascomycota</taxon>
        <taxon>Pezizomycotina</taxon>
        <taxon>Eurotiomycetes</taxon>
        <taxon>Eurotiomycetidae</taxon>
        <taxon>Onygenales</taxon>
        <taxon>Onygenaceae</taxon>
        <taxon>Coccidioides</taxon>
    </lineage>
</organism>
<feature type="region of interest" description="Disordered" evidence="5">
    <location>
        <begin position="298"/>
        <end position="318"/>
    </location>
</feature>
<feature type="region of interest" description="Disordered" evidence="5">
    <location>
        <begin position="339"/>
        <end position="372"/>
    </location>
</feature>
<dbReference type="OrthoDB" id="546434at2759"/>
<feature type="compositionally biased region" description="Basic and acidic residues" evidence="5">
    <location>
        <begin position="555"/>
        <end position="564"/>
    </location>
</feature>
<dbReference type="SMART" id="SM00229">
    <property type="entry name" value="RasGEFN"/>
    <property type="match status" value="1"/>
</dbReference>
<dbReference type="Gene3D" id="1.10.840.10">
    <property type="entry name" value="Ras guanine-nucleotide exchange factors catalytic domain"/>
    <property type="match status" value="1"/>
</dbReference>
<feature type="compositionally biased region" description="Low complexity" evidence="5">
    <location>
        <begin position="298"/>
        <end position="317"/>
    </location>
</feature>
<evidence type="ECO:0000256" key="5">
    <source>
        <dbReference type="SAM" id="MobiDB-lite"/>
    </source>
</evidence>
<dbReference type="PANTHER" id="PTHR23113">
    <property type="entry name" value="GUANINE NUCLEOTIDE EXCHANGE FACTOR"/>
    <property type="match status" value="1"/>
</dbReference>
<protein>
    <submittedName>
        <fullName evidence="9">Ras guanine-nucleotide exchange protein Cdc25p</fullName>
    </submittedName>
</protein>
<feature type="domain" description="N-terminal Ras-GEF" evidence="8">
    <location>
        <begin position="737"/>
        <end position="857"/>
    </location>
</feature>
<keyword evidence="2 3" id="KW-0344">Guanine-nucleotide releasing factor</keyword>
<evidence type="ECO:0000256" key="4">
    <source>
        <dbReference type="PROSITE-ProRule" id="PRU00192"/>
    </source>
</evidence>
<dbReference type="InterPro" id="IPR008937">
    <property type="entry name" value="Ras-like_GEF"/>
</dbReference>
<dbReference type="InterPro" id="IPR036964">
    <property type="entry name" value="RASGEF_cat_dom_sf"/>
</dbReference>
<accession>A0A0J7BE50</accession>